<dbReference type="InterPro" id="IPR001788">
    <property type="entry name" value="RNA-dep_RNA_pol_alsuvir"/>
</dbReference>
<evidence type="ECO:0000256" key="2">
    <source>
        <dbReference type="ARBA" id="ARBA00022741"/>
    </source>
</evidence>
<dbReference type="Pfam" id="PF01443">
    <property type="entry name" value="Viral_helicase1"/>
    <property type="match status" value="1"/>
</dbReference>
<evidence type="ECO:0000259" key="7">
    <source>
        <dbReference type="PROSITE" id="PS51743"/>
    </source>
</evidence>
<sequence length="1794" mass="206820">MDSYRTPIENVLEILPIEARESLREGLIEKIKKLGKQEWDYYSYALSGEQRKHLTKVGIPLHPNGCLPHPHPACKTIENFMLFNLVANTIKSSEQDGSSYCFLSMKDQKFQTFQSGFNESDVNINLTLENKVFDSLDRMRYGSEWPKCKDLVGHINYLKKKKNKNFFIHDEIHHWSRDDTIKFLDVLKPSLVLATAVFPLEVAFGSTISLNPHLYEFEVTKDKVFFFPDGNSDGKYEQTKDFWLLRSKRIKAEVDYSVTFLKTIGAHHLILLERCGRNLESKRFFNDFLCFNPTINRNLFIKCSRVRLHKLRLQKMVMYLLSLKKPDLESAIAKLRQLSGDNIDPFELAFVIELGKRLIEKPTDFHDSFFHSFFLWVEDKLVESNLALLTNQKLERRFQRFLASGLSHTFCVDLDNDSFVFDEETIEMPISEIMDDVWSKGMHEACREPQLYALLMDQIVDNEFCANRRIVYSLNSHNNEYLILNTDIDNRRIFLNYNYTKMMKEGILSNSFLGWKGEIEDQVFEYSSVTPMYVELGPLIQKTRKGYMFTMPKSFINVLKRSREQRLPKAKMVYTAKDSDSDEVTEVPSFLGHINLPKIGLFSKFLEDEIWGTPEVETSIKLFARTECSIEIEHNKVKSESWIDYLDIFGDFNVLVAFKCGKKDKFDFHSIREKKGKCEMIMVLNLLGKVRYSFRNRKTGCVTKFHLDGYGGFMIQESLLSSHSFSTETVSEKRICLMLRKEEIDSEEAKDAEIEELEKMFDEVEDNTGSESFNDPDLLNSAKILDNMKEKIQEGKKTCFFKALSLGLKMEMQNLLVILLTADQGYWSNVLAADLGADAICFSRASTDLQINLRIYENEVKMYDFAVEGEHETVDLVKIGDHVELHQVGSKVKSLHDLGDNATVGSAVVNEIKTFNNCSTAEIELKSDYADKLRISFRTGKAGAIMGDSKSSRMDFKVPNFVVKKKVMIISGLPGSGKSFGVEAIFKRYGKSGRLAVVSPRRQLKEQWKNSSAEKLPIFTFEVFLNQKVWEFEIVFFDEVGLYPPGYFDLIAAMFQISRQTWVMIGDPLQAAYHNKRDDILNAVPDCFSRLKLEGELNYLYYSRRLGEWANQIFEFKSYNVGEKWKFHGEIFGSADSLMGKCIEGDVDRPDLFLVASNEDKKLVPSINIPVLTFGESQGLTVGRSAIVLSAHSQLAENHHWFVAVTRAVNGFCFINHLEFGVKGLIKRKGDSIPGRILSGIKITDAFLTGMFALKGIERVNRINLSTVGTRVAEDRLEGDPWLKPYLFLGEIPEAEICTLFEPIPPEPESKTHLPLAPSSFEFAELFEVMRAKEFREFKVPFDMSSQFSDIEGRGRKVDVQPMAFEAIYPRHNASDEVTFWAAVKKRLRFSRPEVERAKFEKNYAKGNAIFENFIKYVPLDPYLEVDRLDQCQMDFEWAKLKKDKATIAGHAERSCADWDTENIFLFMKSQLCTKLEKRFCDAKAGQTLACFSHLVLCHFSKWCRYIDYKVSKVINRGGNNFYIHTRKNFDELNMWVTKQNFDRVCTESDYEAFDASQDSIILGFEISLMRYLNLPIELIESYKHIKFNLRCRLGGFAIMRFTGEFCTFLFNTLSNMAFTFMRYHVPKGTPIAFAGDDMCAALDLKEKHDFEELLADLSLKAKVQKTRKPTFCGWFLTSYGIVKSPKLIWERFLIAKERMKLKECLESYTIEACYAYELGDRLFDILEEEDIHYYQCINRLIVKNLNSISLKIKRSFSKAVANLNGDNTSEQVHQGIQEFWESDGSDSDGLNLP</sequence>
<dbReference type="GO" id="GO:0016556">
    <property type="term" value="P:mRNA modification"/>
    <property type="evidence" value="ECO:0007669"/>
    <property type="project" value="InterPro"/>
</dbReference>
<dbReference type="GO" id="GO:0039694">
    <property type="term" value="P:viral RNA genome replication"/>
    <property type="evidence" value="ECO:0007669"/>
    <property type="project" value="InterPro"/>
</dbReference>
<organism evidence="8">
    <name type="scientific">Agapanthus virus A</name>
    <dbReference type="NCBI Taxonomy" id="2838150"/>
    <lineage>
        <taxon>Viruses</taxon>
        <taxon>Riboviria</taxon>
        <taxon>Orthornavirae</taxon>
        <taxon>Kitrinoviricota</taxon>
        <taxon>Alsuviricetes</taxon>
        <taxon>Tymovirales</taxon>
        <taxon>Betaflexiviridae</taxon>
    </lineage>
</organism>
<reference evidence="8" key="1">
    <citation type="submission" date="2020-05" db="EMBL/GenBank/DDBJ databases">
        <title>Novel viruses associated with indigenous members of the Amaryllidaceae family in South Africa.</title>
        <authorList>
            <person name="Read D.A."/>
            <person name="Thompson G.D."/>
        </authorList>
    </citation>
    <scope>NUCLEOTIDE SEQUENCE</scope>
    <source>
        <strain evidence="8">19-3004</strain>
    </source>
</reference>
<keyword evidence="3" id="KW-0378">Hydrolase</keyword>
<dbReference type="EMBL" id="MT533608">
    <property type="protein sequence ID" value="QVY19265.1"/>
    <property type="molecule type" value="Genomic_RNA"/>
</dbReference>
<keyword evidence="1" id="KW-0808">Transferase</keyword>
<dbReference type="InterPro" id="IPR027351">
    <property type="entry name" value="(+)RNA_virus_helicase_core_dom"/>
</dbReference>
<evidence type="ECO:0000259" key="5">
    <source>
        <dbReference type="PROSITE" id="PS50507"/>
    </source>
</evidence>
<keyword evidence="2" id="KW-0547">Nucleotide-binding</keyword>
<dbReference type="GO" id="GO:0008174">
    <property type="term" value="F:mRNA methyltransferase activity"/>
    <property type="evidence" value="ECO:0007669"/>
    <property type="project" value="UniProtKB-UniRule"/>
</dbReference>
<evidence type="ECO:0000256" key="4">
    <source>
        <dbReference type="ARBA" id="ARBA00022840"/>
    </source>
</evidence>
<dbReference type="PROSITE" id="PS51743">
    <property type="entry name" value="ALPHAVIRUS_MT"/>
    <property type="match status" value="1"/>
</dbReference>
<dbReference type="GO" id="GO:0006351">
    <property type="term" value="P:DNA-templated transcription"/>
    <property type="evidence" value="ECO:0007669"/>
    <property type="project" value="InterPro"/>
</dbReference>
<dbReference type="Pfam" id="PF00978">
    <property type="entry name" value="RdRP_2"/>
    <property type="match status" value="1"/>
</dbReference>
<dbReference type="GO" id="GO:0003968">
    <property type="term" value="F:RNA-directed RNA polymerase activity"/>
    <property type="evidence" value="ECO:0007669"/>
    <property type="project" value="UniProtKB-KW"/>
</dbReference>
<keyword evidence="4" id="KW-0067">ATP-binding</keyword>
<feature type="domain" description="Alphavirus-like MT" evidence="7">
    <location>
        <begin position="62"/>
        <end position="244"/>
    </location>
</feature>
<dbReference type="Pfam" id="PF01660">
    <property type="entry name" value="Vmethyltransf"/>
    <property type="match status" value="1"/>
</dbReference>
<dbReference type="InterPro" id="IPR007094">
    <property type="entry name" value="RNA-dir_pol_PSvirus"/>
</dbReference>
<dbReference type="PROSITE" id="PS51657">
    <property type="entry name" value="PSRV_HELICASE"/>
    <property type="match status" value="1"/>
</dbReference>
<keyword evidence="8" id="KW-0548">Nucleotidyltransferase</keyword>
<proteinExistence type="predicted"/>
<evidence type="ECO:0000256" key="3">
    <source>
        <dbReference type="ARBA" id="ARBA00022801"/>
    </source>
</evidence>
<gene>
    <name evidence="8" type="primary">RdRp</name>
</gene>
<keyword evidence="8" id="KW-0696">RNA-directed RNA polymerase</keyword>
<dbReference type="GO" id="GO:0003723">
    <property type="term" value="F:RNA binding"/>
    <property type="evidence" value="ECO:0007669"/>
    <property type="project" value="InterPro"/>
</dbReference>
<evidence type="ECO:0000259" key="6">
    <source>
        <dbReference type="PROSITE" id="PS51657"/>
    </source>
</evidence>
<dbReference type="GO" id="GO:0005524">
    <property type="term" value="F:ATP binding"/>
    <property type="evidence" value="ECO:0007669"/>
    <property type="project" value="UniProtKB-KW"/>
</dbReference>
<dbReference type="GO" id="GO:0016787">
    <property type="term" value="F:hydrolase activity"/>
    <property type="evidence" value="ECO:0007669"/>
    <property type="project" value="UniProtKB-KW"/>
</dbReference>
<dbReference type="CDD" id="cd23245">
    <property type="entry name" value="Betaflexiviridae_RdRp"/>
    <property type="match status" value="1"/>
</dbReference>
<name>A0A8E7KPQ8_9VIRU</name>
<dbReference type="InterPro" id="IPR002588">
    <property type="entry name" value="Alphavirus-like_MT_dom"/>
</dbReference>
<feature type="domain" description="RdRp catalytic" evidence="5">
    <location>
        <begin position="1544"/>
        <end position="1651"/>
    </location>
</feature>
<protein>
    <submittedName>
        <fullName evidence="8">RNA-dependent RNA polymerase</fullName>
    </submittedName>
</protein>
<feature type="domain" description="(+)RNA virus helicase C-terminal" evidence="6">
    <location>
        <begin position="939"/>
        <end position="1248"/>
    </location>
</feature>
<dbReference type="PROSITE" id="PS50507">
    <property type="entry name" value="RDRP_SSRNA_POS"/>
    <property type="match status" value="1"/>
</dbReference>
<accession>A0A8E7KPQ8</accession>
<evidence type="ECO:0000313" key="8">
    <source>
        <dbReference type="EMBL" id="QVY19265.1"/>
    </source>
</evidence>
<dbReference type="GO" id="GO:0006396">
    <property type="term" value="P:RNA processing"/>
    <property type="evidence" value="ECO:0007669"/>
    <property type="project" value="InterPro"/>
</dbReference>
<evidence type="ECO:0000256" key="1">
    <source>
        <dbReference type="ARBA" id="ARBA00022679"/>
    </source>
</evidence>